<reference evidence="2 3" key="1">
    <citation type="submission" date="2019-04" db="EMBL/GenBank/DDBJ databases">
        <title>An improved genome assembly and genetic linkage map for asparagus bean, Vigna unguiculata ssp. sesquipedialis.</title>
        <authorList>
            <person name="Xia Q."/>
            <person name="Zhang R."/>
            <person name="Dong Y."/>
        </authorList>
    </citation>
    <scope>NUCLEOTIDE SEQUENCE [LARGE SCALE GENOMIC DNA]</scope>
    <source>
        <tissue evidence="2">Leaf</tissue>
    </source>
</reference>
<protein>
    <submittedName>
        <fullName evidence="2">Uncharacterized protein</fullName>
    </submittedName>
</protein>
<accession>A0A4D6NDI6</accession>
<proteinExistence type="predicted"/>
<sequence length="93" mass="10687">MLQEELVAGDKKKLAEEIIALKGLRDSDKQSWVEEKKKLEVEVKKLKLSVVGVEKKLKAKQVEVDEVRVGKEAARRKQRVRYTGFSRPFTSSM</sequence>
<evidence type="ECO:0000313" key="2">
    <source>
        <dbReference type="EMBL" id="QCE10941.1"/>
    </source>
</evidence>
<gene>
    <name evidence="2" type="ORF">DEO72_LG10g2174</name>
</gene>
<evidence type="ECO:0000313" key="3">
    <source>
        <dbReference type="Proteomes" id="UP000501690"/>
    </source>
</evidence>
<evidence type="ECO:0000256" key="1">
    <source>
        <dbReference type="SAM" id="Coils"/>
    </source>
</evidence>
<dbReference type="AlphaFoldDB" id="A0A4D6NDI6"/>
<dbReference type="Proteomes" id="UP000501690">
    <property type="component" value="Linkage Group LG10"/>
</dbReference>
<feature type="coiled-coil region" evidence="1">
    <location>
        <begin position="29"/>
        <end position="56"/>
    </location>
</feature>
<keyword evidence="1" id="KW-0175">Coiled coil</keyword>
<organism evidence="2 3">
    <name type="scientific">Vigna unguiculata</name>
    <name type="common">Cowpea</name>
    <dbReference type="NCBI Taxonomy" id="3917"/>
    <lineage>
        <taxon>Eukaryota</taxon>
        <taxon>Viridiplantae</taxon>
        <taxon>Streptophyta</taxon>
        <taxon>Embryophyta</taxon>
        <taxon>Tracheophyta</taxon>
        <taxon>Spermatophyta</taxon>
        <taxon>Magnoliopsida</taxon>
        <taxon>eudicotyledons</taxon>
        <taxon>Gunneridae</taxon>
        <taxon>Pentapetalae</taxon>
        <taxon>rosids</taxon>
        <taxon>fabids</taxon>
        <taxon>Fabales</taxon>
        <taxon>Fabaceae</taxon>
        <taxon>Papilionoideae</taxon>
        <taxon>50 kb inversion clade</taxon>
        <taxon>NPAAA clade</taxon>
        <taxon>indigoferoid/millettioid clade</taxon>
        <taxon>Phaseoleae</taxon>
        <taxon>Vigna</taxon>
    </lineage>
</organism>
<keyword evidence="3" id="KW-1185">Reference proteome</keyword>
<name>A0A4D6NDI6_VIGUN</name>
<dbReference type="EMBL" id="CP039354">
    <property type="protein sequence ID" value="QCE10941.1"/>
    <property type="molecule type" value="Genomic_DNA"/>
</dbReference>